<dbReference type="KEGG" id="agi:FSB73_02000"/>
<evidence type="ECO:0000313" key="1">
    <source>
        <dbReference type="EMBL" id="QEC70652.1"/>
    </source>
</evidence>
<dbReference type="RefSeq" id="WP_146779914.1">
    <property type="nucleotide sequence ID" value="NZ_CP042434.1"/>
</dbReference>
<dbReference type="Proteomes" id="UP000321291">
    <property type="component" value="Chromosome"/>
</dbReference>
<dbReference type="EMBL" id="CP042434">
    <property type="protein sequence ID" value="QEC70652.1"/>
    <property type="molecule type" value="Genomic_DNA"/>
</dbReference>
<dbReference type="PROSITE" id="PS51257">
    <property type="entry name" value="PROKAR_LIPOPROTEIN"/>
    <property type="match status" value="1"/>
</dbReference>
<accession>A0A5B8VI87</accession>
<dbReference type="AlphaFoldDB" id="A0A5B8VI87"/>
<proteinExistence type="predicted"/>
<keyword evidence="2" id="KW-1185">Reference proteome</keyword>
<sequence length="193" mass="21426">MYRKTTTILLFAVLLLSLGCGQAEREKKLAAREKQVMEQQQELILKANELALKEDQLHKLAKSLDSAHVIEDSLKVKFPQLPGKWNVSMVCSVATCSGSAVGDTKTEQWTFSIAGSSVIAQAFTKNVLSRVYVGQYKDGLLQLTAQSADTTLNSNTQINVFLRQMNDSLTLGGKRSIIRPDCQIIYNLTMKKQ</sequence>
<name>A0A5B8VI87_9BACT</name>
<reference evidence="1 2" key="1">
    <citation type="journal article" date="2017" name="Int. J. Syst. Evol. Microbiol.">
        <title>Arachidicoccus ginsenosidivorans sp. nov., with ginsenoside-converting activity isolated from ginseng cultivating soil.</title>
        <authorList>
            <person name="Siddiqi M.Z."/>
            <person name="Aslam Z."/>
            <person name="Im W.T."/>
        </authorList>
    </citation>
    <scope>NUCLEOTIDE SEQUENCE [LARGE SCALE GENOMIC DNA]</scope>
    <source>
        <strain evidence="1 2">Gsoil 809</strain>
    </source>
</reference>
<protein>
    <submittedName>
        <fullName evidence="1">Uncharacterized protein</fullName>
    </submittedName>
</protein>
<organism evidence="1 2">
    <name type="scientific">Arachidicoccus ginsenosidivorans</name>
    <dbReference type="NCBI Taxonomy" id="496057"/>
    <lineage>
        <taxon>Bacteria</taxon>
        <taxon>Pseudomonadati</taxon>
        <taxon>Bacteroidota</taxon>
        <taxon>Chitinophagia</taxon>
        <taxon>Chitinophagales</taxon>
        <taxon>Chitinophagaceae</taxon>
        <taxon>Arachidicoccus</taxon>
    </lineage>
</organism>
<gene>
    <name evidence="1" type="ORF">FSB73_02000</name>
</gene>
<evidence type="ECO:0000313" key="2">
    <source>
        <dbReference type="Proteomes" id="UP000321291"/>
    </source>
</evidence>
<dbReference type="OrthoDB" id="766447at2"/>